<dbReference type="OrthoDB" id="6436100at2759"/>
<evidence type="ECO:0000256" key="6">
    <source>
        <dbReference type="ARBA" id="ARBA00023053"/>
    </source>
</evidence>
<dbReference type="GO" id="GO:0016020">
    <property type="term" value="C:membrane"/>
    <property type="evidence" value="ECO:0007669"/>
    <property type="project" value="UniProtKB-SubCell"/>
</dbReference>
<organism evidence="12 13">
    <name type="scientific">Paramuricea clavata</name>
    <name type="common">Red gorgonian</name>
    <name type="synonym">Violescent sea-whip</name>
    <dbReference type="NCBI Taxonomy" id="317549"/>
    <lineage>
        <taxon>Eukaryota</taxon>
        <taxon>Metazoa</taxon>
        <taxon>Cnidaria</taxon>
        <taxon>Anthozoa</taxon>
        <taxon>Octocorallia</taxon>
        <taxon>Malacalcyonacea</taxon>
        <taxon>Plexauridae</taxon>
        <taxon>Paramuricea</taxon>
    </lineage>
</organism>
<keyword evidence="6" id="KW-0915">Sodium</keyword>
<sequence>MAETKVKPFNENNNKRSTVVPEDEPIKRKPGKYQKLLKEFSQESSAGGINKIFSSKPILIRSIWVLLCLVCYSAMIYLSFSAVKTYFTNPTSTFIDVSFETDLPFPAITIYILETVIEEAIVAGWEYSAKL</sequence>
<gene>
    <name evidence="12" type="ORF">PACLA_8A030442</name>
</gene>
<protein>
    <submittedName>
        <fullName evidence="12">Degenerin mec-10-like isoform X3</fullName>
    </submittedName>
</protein>
<evidence type="ECO:0000313" key="12">
    <source>
        <dbReference type="EMBL" id="CAB4020968.1"/>
    </source>
</evidence>
<dbReference type="AlphaFoldDB" id="A0A6S7KKH0"/>
<proteinExistence type="inferred from homology"/>
<dbReference type="GO" id="GO:0005272">
    <property type="term" value="F:sodium channel activity"/>
    <property type="evidence" value="ECO:0007669"/>
    <property type="project" value="UniProtKB-KW"/>
</dbReference>
<keyword evidence="13" id="KW-1185">Reference proteome</keyword>
<keyword evidence="3 11" id="KW-0894">Sodium channel</keyword>
<comment type="caution">
    <text evidence="12">The sequence shown here is derived from an EMBL/GenBank/DDBJ whole genome shotgun (WGS) entry which is preliminary data.</text>
</comment>
<dbReference type="EMBL" id="CACRXK020011208">
    <property type="protein sequence ID" value="CAB4020968.1"/>
    <property type="molecule type" value="Genomic_DNA"/>
</dbReference>
<dbReference type="InterPro" id="IPR001873">
    <property type="entry name" value="ENaC"/>
</dbReference>
<comment type="similarity">
    <text evidence="11">Belongs to the amiloride-sensitive sodium channel (TC 1.A.6) family.</text>
</comment>
<keyword evidence="9 11" id="KW-0739">Sodium transport</keyword>
<evidence type="ECO:0000256" key="2">
    <source>
        <dbReference type="ARBA" id="ARBA00022448"/>
    </source>
</evidence>
<evidence type="ECO:0000256" key="3">
    <source>
        <dbReference type="ARBA" id="ARBA00022461"/>
    </source>
</evidence>
<evidence type="ECO:0000256" key="5">
    <source>
        <dbReference type="ARBA" id="ARBA00022989"/>
    </source>
</evidence>
<evidence type="ECO:0000256" key="7">
    <source>
        <dbReference type="ARBA" id="ARBA00023065"/>
    </source>
</evidence>
<evidence type="ECO:0000256" key="10">
    <source>
        <dbReference type="ARBA" id="ARBA00023303"/>
    </source>
</evidence>
<keyword evidence="7 11" id="KW-0406">Ion transport</keyword>
<accession>A0A6S7KKH0</accession>
<evidence type="ECO:0000256" key="9">
    <source>
        <dbReference type="ARBA" id="ARBA00023201"/>
    </source>
</evidence>
<evidence type="ECO:0000256" key="11">
    <source>
        <dbReference type="RuleBase" id="RU000679"/>
    </source>
</evidence>
<dbReference type="Proteomes" id="UP001152795">
    <property type="component" value="Unassembled WGS sequence"/>
</dbReference>
<evidence type="ECO:0000256" key="8">
    <source>
        <dbReference type="ARBA" id="ARBA00023136"/>
    </source>
</evidence>
<keyword evidence="2 11" id="KW-0813">Transport</keyword>
<keyword evidence="8" id="KW-0472">Membrane</keyword>
<name>A0A6S7KKH0_PARCT</name>
<feature type="non-terminal residue" evidence="12">
    <location>
        <position position="131"/>
    </location>
</feature>
<evidence type="ECO:0000313" key="13">
    <source>
        <dbReference type="Proteomes" id="UP001152795"/>
    </source>
</evidence>
<keyword evidence="4 11" id="KW-0812">Transmembrane</keyword>
<evidence type="ECO:0000256" key="4">
    <source>
        <dbReference type="ARBA" id="ARBA00022692"/>
    </source>
</evidence>
<comment type="subcellular location">
    <subcellularLocation>
        <location evidence="1">Membrane</location>
        <topology evidence="1">Multi-pass membrane protein</topology>
    </subcellularLocation>
</comment>
<reference evidence="12" key="1">
    <citation type="submission" date="2020-04" db="EMBL/GenBank/DDBJ databases">
        <authorList>
            <person name="Alioto T."/>
            <person name="Alioto T."/>
            <person name="Gomez Garrido J."/>
        </authorList>
    </citation>
    <scope>NUCLEOTIDE SEQUENCE</scope>
    <source>
        <strain evidence="12">A484AB</strain>
    </source>
</reference>
<keyword evidence="5" id="KW-1133">Transmembrane helix</keyword>
<dbReference type="Pfam" id="PF00858">
    <property type="entry name" value="ASC"/>
    <property type="match status" value="1"/>
</dbReference>
<evidence type="ECO:0000256" key="1">
    <source>
        <dbReference type="ARBA" id="ARBA00004141"/>
    </source>
</evidence>
<keyword evidence="10 11" id="KW-0407">Ion channel</keyword>